<protein>
    <submittedName>
        <fullName evidence="1">Uncharacterized protein</fullName>
    </submittedName>
</protein>
<dbReference type="Proteomes" id="UP000278807">
    <property type="component" value="Unassembled WGS sequence"/>
</dbReference>
<gene>
    <name evidence="1" type="ORF">HNAJ_LOCUS12489</name>
</gene>
<dbReference type="EMBL" id="UZAE01014362">
    <property type="protein sequence ID" value="VDO13252.1"/>
    <property type="molecule type" value="Genomic_DNA"/>
</dbReference>
<accession>A0A3P7W7I0</accession>
<dbReference type="OrthoDB" id="7103806at2759"/>
<evidence type="ECO:0000313" key="2">
    <source>
        <dbReference type="Proteomes" id="UP000278807"/>
    </source>
</evidence>
<proteinExistence type="predicted"/>
<reference evidence="1 2" key="1">
    <citation type="submission" date="2018-11" db="EMBL/GenBank/DDBJ databases">
        <authorList>
            <consortium name="Pathogen Informatics"/>
        </authorList>
    </citation>
    <scope>NUCLEOTIDE SEQUENCE [LARGE SCALE GENOMIC DNA]</scope>
</reference>
<sequence>MDAFGPCHSELKYDLRGLQRVYRKIKNIEKMREAIQIYDQWMECRRHHEAISSSIVVEDAMEGYLEPSSSFVTHLDTIWREFRSIFGTLLGGNGVEYTSQELEGEGSGSRRL</sequence>
<name>A0A3P7W7I0_RODNA</name>
<organism evidence="1 2">
    <name type="scientific">Rodentolepis nana</name>
    <name type="common">Dwarf tapeworm</name>
    <name type="synonym">Hymenolepis nana</name>
    <dbReference type="NCBI Taxonomy" id="102285"/>
    <lineage>
        <taxon>Eukaryota</taxon>
        <taxon>Metazoa</taxon>
        <taxon>Spiralia</taxon>
        <taxon>Lophotrochozoa</taxon>
        <taxon>Platyhelminthes</taxon>
        <taxon>Cestoda</taxon>
        <taxon>Eucestoda</taxon>
        <taxon>Cyclophyllidea</taxon>
        <taxon>Hymenolepididae</taxon>
        <taxon>Rodentolepis</taxon>
    </lineage>
</organism>
<evidence type="ECO:0000313" key="1">
    <source>
        <dbReference type="EMBL" id="VDO13252.1"/>
    </source>
</evidence>
<dbReference type="AlphaFoldDB" id="A0A3P7W7I0"/>
<keyword evidence="2" id="KW-1185">Reference proteome</keyword>